<sequence>MSDPEAQNYHGHYPPISREPSFVEFRTRGVAMASFENLVALANYEERLREARKIVWRDRGEKPVELNDLWDCLEHAGRGGLRAGGLAFAIRSGVNLILLMTRIKRLPRNMRFALIRHAAFGPDSMRFATMLGSFVAIYKFILNALPIFLPEPIRRRHHGASRSQSLLRSVFLEESPPDSPFYEDDVEHDLQIAEQGRTKGSRHARLSMSAQAHQIWVRKRTRRWYSVLAGAVAGGIAILFEKRDRRAGIAQQMFVRGLQGSYNAFSSKHGIHIPHGDILLFSLCCGQIMYSWLLHPETLPHSYNTWILKASRVYGETVSMFHDIVNEGTFKLSDLESLIARKNTTPANRAEMLELLASASLPPPARSYGQRFPRCAAVHPWLDSCTLVQVERFLDVFRWMFPIYGALHLVPLLLFRRQRVAKDPVGMLLRAVWGTTRSSAFLGAFVIIFQGVLCFKHNLYNALSALRSSRASARAHPLIAVLAQQLPPGPIELLISKSSYWVLGFMTGLSLFVEEKHRREELAMYVLPKALESAWIMARGRGLVFRTGEVGEVLFTAMAMAMVMSTYQNDPQHLSGLVRRILYQFVGPN</sequence>
<dbReference type="EMBL" id="BFAD01000002">
    <property type="protein sequence ID" value="GBE80210.1"/>
    <property type="molecule type" value="Genomic_DNA"/>
</dbReference>
<dbReference type="Proteomes" id="UP000287166">
    <property type="component" value="Unassembled WGS sequence"/>
</dbReference>
<feature type="transmembrane region" description="Helical" evidence="1">
    <location>
        <begin position="224"/>
        <end position="240"/>
    </location>
</feature>
<dbReference type="STRING" id="139825.A0A401GDH1"/>
<keyword evidence="1" id="KW-0812">Transmembrane</keyword>
<proteinExistence type="predicted"/>
<dbReference type="RefSeq" id="XP_027611123.1">
    <property type="nucleotide sequence ID" value="XM_027755322.1"/>
</dbReference>
<gene>
    <name evidence="2" type="ORF">SCP_0214200</name>
</gene>
<keyword evidence="1" id="KW-0472">Membrane</keyword>
<keyword evidence="3" id="KW-1185">Reference proteome</keyword>
<evidence type="ECO:0008006" key="4">
    <source>
        <dbReference type="Google" id="ProtNLM"/>
    </source>
</evidence>
<comment type="caution">
    <text evidence="2">The sequence shown here is derived from an EMBL/GenBank/DDBJ whole genome shotgun (WGS) entry which is preliminary data.</text>
</comment>
<accession>A0A401GDH1</accession>
<dbReference type="InterPro" id="IPR026749">
    <property type="entry name" value="Tmem135"/>
</dbReference>
<reference evidence="2 3" key="1">
    <citation type="journal article" date="2018" name="Sci. Rep.">
        <title>Genome sequence of the cauliflower mushroom Sparassis crispa (Hanabiratake) and its association with beneficial usage.</title>
        <authorList>
            <person name="Kiyama R."/>
            <person name="Furutani Y."/>
            <person name="Kawaguchi K."/>
            <person name="Nakanishi T."/>
        </authorList>
    </citation>
    <scope>NUCLEOTIDE SEQUENCE [LARGE SCALE GENOMIC DNA]</scope>
</reference>
<organism evidence="2 3">
    <name type="scientific">Sparassis crispa</name>
    <dbReference type="NCBI Taxonomy" id="139825"/>
    <lineage>
        <taxon>Eukaryota</taxon>
        <taxon>Fungi</taxon>
        <taxon>Dikarya</taxon>
        <taxon>Basidiomycota</taxon>
        <taxon>Agaricomycotina</taxon>
        <taxon>Agaricomycetes</taxon>
        <taxon>Polyporales</taxon>
        <taxon>Sparassidaceae</taxon>
        <taxon>Sparassis</taxon>
    </lineage>
</organism>
<dbReference type="PANTHER" id="PTHR12459:SF6">
    <property type="entry name" value="GB|AAD46013.1"/>
    <property type="match status" value="1"/>
</dbReference>
<dbReference type="GeneID" id="38777127"/>
<dbReference type="OrthoDB" id="291792at2759"/>
<evidence type="ECO:0000256" key="1">
    <source>
        <dbReference type="SAM" id="Phobius"/>
    </source>
</evidence>
<name>A0A401GDH1_9APHY</name>
<protein>
    <recommendedName>
        <fullName evidence="4">Transmembrane protein 135 N-terminal domain-containing protein</fullName>
    </recommendedName>
</protein>
<evidence type="ECO:0000313" key="3">
    <source>
        <dbReference type="Proteomes" id="UP000287166"/>
    </source>
</evidence>
<dbReference type="AlphaFoldDB" id="A0A401GDH1"/>
<dbReference type="InParanoid" id="A0A401GDH1"/>
<feature type="transmembrane region" description="Helical" evidence="1">
    <location>
        <begin position="124"/>
        <end position="149"/>
    </location>
</feature>
<keyword evidence="1" id="KW-1133">Transmembrane helix</keyword>
<evidence type="ECO:0000313" key="2">
    <source>
        <dbReference type="EMBL" id="GBE80210.1"/>
    </source>
</evidence>
<dbReference type="PANTHER" id="PTHR12459">
    <property type="entry name" value="TRANSMEMBRANE PROTEIN 135-RELATED"/>
    <property type="match status" value="1"/>
</dbReference>